<feature type="binding site" description="axial binding residue" evidence="13">
    <location>
        <position position="474"/>
    </location>
    <ligand>
        <name>heme</name>
        <dbReference type="ChEBI" id="CHEBI:30413"/>
    </ligand>
    <ligandPart>
        <name>Fe</name>
        <dbReference type="ChEBI" id="CHEBI:18248"/>
    </ligandPart>
</feature>
<evidence type="ECO:0000256" key="4">
    <source>
        <dbReference type="ARBA" id="ARBA00010617"/>
    </source>
</evidence>
<dbReference type="GO" id="GO:0016020">
    <property type="term" value="C:membrane"/>
    <property type="evidence" value="ECO:0007669"/>
    <property type="project" value="UniProtKB-SubCell"/>
</dbReference>
<dbReference type="InterPro" id="IPR017972">
    <property type="entry name" value="Cyt_P450_CS"/>
</dbReference>
<dbReference type="AlphaFoldDB" id="A0AAW0CV43"/>
<evidence type="ECO:0000256" key="3">
    <source>
        <dbReference type="ARBA" id="ARBA00004721"/>
    </source>
</evidence>
<gene>
    <name evidence="16" type="ORF">VNI00_008071</name>
</gene>
<name>A0AAW0CV43_9AGAR</name>
<dbReference type="Pfam" id="PF00067">
    <property type="entry name" value="p450"/>
    <property type="match status" value="1"/>
</dbReference>
<evidence type="ECO:0000256" key="1">
    <source>
        <dbReference type="ARBA" id="ARBA00001971"/>
    </source>
</evidence>
<evidence type="ECO:0000256" key="12">
    <source>
        <dbReference type="ARBA" id="ARBA00023136"/>
    </source>
</evidence>
<evidence type="ECO:0000256" key="11">
    <source>
        <dbReference type="ARBA" id="ARBA00023033"/>
    </source>
</evidence>
<evidence type="ECO:0000256" key="9">
    <source>
        <dbReference type="ARBA" id="ARBA00023002"/>
    </source>
</evidence>
<evidence type="ECO:0000256" key="2">
    <source>
        <dbReference type="ARBA" id="ARBA00004370"/>
    </source>
</evidence>
<evidence type="ECO:0000256" key="13">
    <source>
        <dbReference type="PIRSR" id="PIRSR602401-1"/>
    </source>
</evidence>
<dbReference type="InterPro" id="IPR001128">
    <property type="entry name" value="Cyt_P450"/>
</dbReference>
<comment type="caution">
    <text evidence="16">The sequence shown here is derived from an EMBL/GenBank/DDBJ whole genome shotgun (WGS) entry which is preliminary data.</text>
</comment>
<keyword evidence="9 14" id="KW-0560">Oxidoreductase</keyword>
<comment type="cofactor">
    <cofactor evidence="1 13">
        <name>heme</name>
        <dbReference type="ChEBI" id="CHEBI:30413"/>
    </cofactor>
</comment>
<dbReference type="InterPro" id="IPR036396">
    <property type="entry name" value="Cyt_P450_sf"/>
</dbReference>
<evidence type="ECO:0000256" key="8">
    <source>
        <dbReference type="ARBA" id="ARBA00022989"/>
    </source>
</evidence>
<keyword evidence="12 15" id="KW-0472">Membrane</keyword>
<dbReference type="PRINTS" id="PR00385">
    <property type="entry name" value="P450"/>
</dbReference>
<keyword evidence="6 15" id="KW-0812">Transmembrane</keyword>
<keyword evidence="10 13" id="KW-0408">Iron</keyword>
<dbReference type="PANTHER" id="PTHR24305:SF166">
    <property type="entry name" value="CYTOCHROME P450 12A4, MITOCHONDRIAL-RELATED"/>
    <property type="match status" value="1"/>
</dbReference>
<evidence type="ECO:0000313" key="16">
    <source>
        <dbReference type="EMBL" id="KAK7043905.1"/>
    </source>
</evidence>
<protein>
    <recommendedName>
        <fullName evidence="18">Cytochrome P450</fullName>
    </recommendedName>
</protein>
<dbReference type="PRINTS" id="PR00463">
    <property type="entry name" value="EP450I"/>
</dbReference>
<dbReference type="GO" id="GO:0016705">
    <property type="term" value="F:oxidoreductase activity, acting on paired donors, with incorporation or reduction of molecular oxygen"/>
    <property type="evidence" value="ECO:0007669"/>
    <property type="project" value="InterPro"/>
</dbReference>
<comment type="subcellular location">
    <subcellularLocation>
        <location evidence="2">Membrane</location>
    </subcellularLocation>
</comment>
<sequence>MLSAAAWTSNLDTTQTFLAFLLGCFVIFLAVRLLFPRGHSDVASVPGPEGGHWLWGHERDIFTTSAGLKFSEWFEKYGNVVRYKGAMMHPDMLVVADPRFIHHMLTENPYNYVKSPVFRPLVERLLGRGLVWAEHDEHRQQRKVLNPAFSPNNVRGMAPEVFESSAKLRARLESTIQDNGGSITTNIMKWTAIATLDIIGRVGFNHDFKGGETQDAKDIQNAWTEQVNAGMTTAAFYAQIFLRTFPFLLSVPVDAIQKQGDIKMVINRLAEKFLAKGADIEKGRNLLSIMVRANSQGVGKMSNQQMIDHITTFVVVGHETTAGSLNMTLLELSRNLASQRKLRDEVTALGREPTYEDLTNPEVLPYLDAVVKEGLRLHPPGAYMDRVAVKDDIVPLSTPIKTPSGEVLHSLRVRAGQFIQIPNISINRVNNSVWKDGKTFRPERWIEPGGLPPRSEMQGGWSNIMSFSEGPRLCIGYRLALLEYKCILAMLIRNFEFWDTGVEIETKFSATMQPRVVGKEEEGAQLPLRVTLVEN</sequence>
<keyword evidence="17" id="KW-1185">Reference proteome</keyword>
<dbReference type="GO" id="GO:0004497">
    <property type="term" value="F:monooxygenase activity"/>
    <property type="evidence" value="ECO:0007669"/>
    <property type="project" value="UniProtKB-KW"/>
</dbReference>
<dbReference type="SUPFAM" id="SSF48264">
    <property type="entry name" value="Cytochrome P450"/>
    <property type="match status" value="1"/>
</dbReference>
<dbReference type="PROSITE" id="PS00086">
    <property type="entry name" value="CYTOCHROME_P450"/>
    <property type="match status" value="1"/>
</dbReference>
<evidence type="ECO:0000256" key="10">
    <source>
        <dbReference type="ARBA" id="ARBA00023004"/>
    </source>
</evidence>
<comment type="similarity">
    <text evidence="4 14">Belongs to the cytochrome P450 family.</text>
</comment>
<dbReference type="GO" id="GO:0005506">
    <property type="term" value="F:iron ion binding"/>
    <property type="evidence" value="ECO:0007669"/>
    <property type="project" value="InterPro"/>
</dbReference>
<evidence type="ECO:0000256" key="15">
    <source>
        <dbReference type="SAM" id="Phobius"/>
    </source>
</evidence>
<evidence type="ECO:0008006" key="18">
    <source>
        <dbReference type="Google" id="ProtNLM"/>
    </source>
</evidence>
<dbReference type="GO" id="GO:0020037">
    <property type="term" value="F:heme binding"/>
    <property type="evidence" value="ECO:0007669"/>
    <property type="project" value="InterPro"/>
</dbReference>
<dbReference type="Proteomes" id="UP001383192">
    <property type="component" value="Unassembled WGS sequence"/>
</dbReference>
<keyword evidence="8 15" id="KW-1133">Transmembrane helix</keyword>
<evidence type="ECO:0000256" key="6">
    <source>
        <dbReference type="ARBA" id="ARBA00022692"/>
    </source>
</evidence>
<evidence type="ECO:0000256" key="14">
    <source>
        <dbReference type="RuleBase" id="RU000461"/>
    </source>
</evidence>
<dbReference type="Gene3D" id="1.10.630.10">
    <property type="entry name" value="Cytochrome P450"/>
    <property type="match status" value="1"/>
</dbReference>
<reference evidence="16 17" key="1">
    <citation type="submission" date="2024-01" db="EMBL/GenBank/DDBJ databases">
        <title>A draft genome for a cacao thread blight-causing isolate of Paramarasmius palmivorus.</title>
        <authorList>
            <person name="Baruah I.K."/>
            <person name="Bukari Y."/>
            <person name="Amoako-Attah I."/>
            <person name="Meinhardt L.W."/>
            <person name="Bailey B.A."/>
            <person name="Cohen S.P."/>
        </authorList>
    </citation>
    <scope>NUCLEOTIDE SEQUENCE [LARGE SCALE GENOMIC DNA]</scope>
    <source>
        <strain evidence="16 17">GH-12</strain>
    </source>
</reference>
<feature type="transmembrane region" description="Helical" evidence="15">
    <location>
        <begin position="17"/>
        <end position="35"/>
    </location>
</feature>
<comment type="pathway">
    <text evidence="3">Secondary metabolite biosynthesis; terpenoid biosynthesis.</text>
</comment>
<proteinExistence type="inferred from homology"/>
<organism evidence="16 17">
    <name type="scientific">Paramarasmius palmivorus</name>
    <dbReference type="NCBI Taxonomy" id="297713"/>
    <lineage>
        <taxon>Eukaryota</taxon>
        <taxon>Fungi</taxon>
        <taxon>Dikarya</taxon>
        <taxon>Basidiomycota</taxon>
        <taxon>Agaricomycotina</taxon>
        <taxon>Agaricomycetes</taxon>
        <taxon>Agaricomycetidae</taxon>
        <taxon>Agaricales</taxon>
        <taxon>Marasmiineae</taxon>
        <taxon>Marasmiaceae</taxon>
        <taxon>Paramarasmius</taxon>
    </lineage>
</organism>
<keyword evidence="5 13" id="KW-0349">Heme</keyword>
<evidence type="ECO:0000256" key="7">
    <source>
        <dbReference type="ARBA" id="ARBA00022723"/>
    </source>
</evidence>
<dbReference type="EMBL" id="JAYKXP010000027">
    <property type="protein sequence ID" value="KAK7043905.1"/>
    <property type="molecule type" value="Genomic_DNA"/>
</dbReference>
<evidence type="ECO:0000313" key="17">
    <source>
        <dbReference type="Proteomes" id="UP001383192"/>
    </source>
</evidence>
<dbReference type="InterPro" id="IPR050121">
    <property type="entry name" value="Cytochrome_P450_monoxygenase"/>
</dbReference>
<accession>A0AAW0CV43</accession>
<keyword evidence="11 14" id="KW-0503">Monooxygenase</keyword>
<dbReference type="InterPro" id="IPR002401">
    <property type="entry name" value="Cyt_P450_E_grp-I"/>
</dbReference>
<evidence type="ECO:0000256" key="5">
    <source>
        <dbReference type="ARBA" id="ARBA00022617"/>
    </source>
</evidence>
<dbReference type="PANTHER" id="PTHR24305">
    <property type="entry name" value="CYTOCHROME P450"/>
    <property type="match status" value="1"/>
</dbReference>
<keyword evidence="7 13" id="KW-0479">Metal-binding</keyword>